<feature type="region of interest" description="Disordered" evidence="7">
    <location>
        <begin position="1"/>
        <end position="29"/>
    </location>
</feature>
<dbReference type="Gene3D" id="1.10.287.1040">
    <property type="entry name" value="Exonuclease VII, small subunit"/>
    <property type="match status" value="1"/>
</dbReference>
<organism evidence="8 9">
    <name type="scientific">Labilithrix luteola</name>
    <dbReference type="NCBI Taxonomy" id="1391654"/>
    <lineage>
        <taxon>Bacteria</taxon>
        <taxon>Pseudomonadati</taxon>
        <taxon>Myxococcota</taxon>
        <taxon>Polyangia</taxon>
        <taxon>Polyangiales</taxon>
        <taxon>Labilitrichaceae</taxon>
        <taxon>Labilithrix</taxon>
    </lineage>
</organism>
<comment type="catalytic activity">
    <reaction evidence="6">
        <text>Exonucleolytic cleavage in either 5'- to 3'- or 3'- to 5'-direction to yield nucleoside 5'-phosphates.</text>
        <dbReference type="EC" id="3.1.11.6"/>
    </reaction>
</comment>
<feature type="region of interest" description="Disordered" evidence="7">
    <location>
        <begin position="81"/>
        <end position="103"/>
    </location>
</feature>
<dbReference type="GO" id="GO:0009318">
    <property type="term" value="C:exodeoxyribonuclease VII complex"/>
    <property type="evidence" value="ECO:0007669"/>
    <property type="project" value="UniProtKB-UniRule"/>
</dbReference>
<dbReference type="GO" id="GO:0008855">
    <property type="term" value="F:exodeoxyribonuclease VII activity"/>
    <property type="evidence" value="ECO:0007669"/>
    <property type="project" value="UniProtKB-UniRule"/>
</dbReference>
<dbReference type="AlphaFoldDB" id="A0A0K1PX19"/>
<dbReference type="OrthoDB" id="5523157at2"/>
<evidence type="ECO:0000313" key="9">
    <source>
        <dbReference type="Proteomes" id="UP000064967"/>
    </source>
</evidence>
<evidence type="ECO:0000256" key="7">
    <source>
        <dbReference type="SAM" id="MobiDB-lite"/>
    </source>
</evidence>
<comment type="subunit">
    <text evidence="6">Heterooligomer composed of large and small subunits.</text>
</comment>
<dbReference type="NCBIfam" id="TIGR01280">
    <property type="entry name" value="xseB"/>
    <property type="match status" value="1"/>
</dbReference>
<dbReference type="SUPFAM" id="SSF116842">
    <property type="entry name" value="XseB-like"/>
    <property type="match status" value="1"/>
</dbReference>
<dbReference type="PANTHER" id="PTHR34137">
    <property type="entry name" value="EXODEOXYRIBONUCLEASE 7 SMALL SUBUNIT"/>
    <property type="match status" value="1"/>
</dbReference>
<keyword evidence="3 6" id="KW-0540">Nuclease</keyword>
<proteinExistence type="inferred from homology"/>
<evidence type="ECO:0000256" key="6">
    <source>
        <dbReference type="HAMAP-Rule" id="MF_00337"/>
    </source>
</evidence>
<evidence type="ECO:0000256" key="4">
    <source>
        <dbReference type="ARBA" id="ARBA00022801"/>
    </source>
</evidence>
<comment type="similarity">
    <text evidence="1 6">Belongs to the XseB family.</text>
</comment>
<reference evidence="8 9" key="1">
    <citation type="submission" date="2015-08" db="EMBL/GenBank/DDBJ databases">
        <authorList>
            <person name="Babu N.S."/>
            <person name="Beckwith C.J."/>
            <person name="Beseler K.G."/>
            <person name="Brison A."/>
            <person name="Carone J.V."/>
            <person name="Caskin T.P."/>
            <person name="Diamond M."/>
            <person name="Durham M.E."/>
            <person name="Foxe J.M."/>
            <person name="Go M."/>
            <person name="Henderson B.A."/>
            <person name="Jones I.B."/>
            <person name="McGettigan J.A."/>
            <person name="Micheletti S.J."/>
            <person name="Nasrallah M.E."/>
            <person name="Ortiz D."/>
            <person name="Piller C.R."/>
            <person name="Privatt S.R."/>
            <person name="Schneider S.L."/>
            <person name="Sharp S."/>
            <person name="Smith T.C."/>
            <person name="Stanton J.D."/>
            <person name="Ullery H.E."/>
            <person name="Wilson R.J."/>
            <person name="Serrano M.G."/>
            <person name="Buck G."/>
            <person name="Lee V."/>
            <person name="Wang Y."/>
            <person name="Carvalho R."/>
            <person name="Voegtly L."/>
            <person name="Shi R."/>
            <person name="Duckworth R."/>
            <person name="Johnson A."/>
            <person name="Loviza R."/>
            <person name="Walstead R."/>
            <person name="Shah Z."/>
            <person name="Kiflezghi M."/>
            <person name="Wade K."/>
            <person name="Ball S.L."/>
            <person name="Bradley K.W."/>
            <person name="Asai D.J."/>
            <person name="Bowman C.A."/>
            <person name="Russell D.A."/>
            <person name="Pope W.H."/>
            <person name="Jacobs-Sera D."/>
            <person name="Hendrix R.W."/>
            <person name="Hatfull G.F."/>
        </authorList>
    </citation>
    <scope>NUCLEOTIDE SEQUENCE [LARGE SCALE GENOMIC DNA]</scope>
    <source>
        <strain evidence="8 9">DSM 27648</strain>
    </source>
</reference>
<dbReference type="InterPro" id="IPR003761">
    <property type="entry name" value="Exonuc_VII_S"/>
</dbReference>
<accession>A0A0K1PX19</accession>
<protein>
    <recommendedName>
        <fullName evidence="6">Exodeoxyribonuclease 7 small subunit</fullName>
        <ecNumber evidence="6">3.1.11.6</ecNumber>
    </recommendedName>
    <alternativeName>
        <fullName evidence="6">Exodeoxyribonuclease VII small subunit</fullName>
        <shortName evidence="6">Exonuclease VII small subunit</shortName>
    </alternativeName>
</protein>
<evidence type="ECO:0000256" key="3">
    <source>
        <dbReference type="ARBA" id="ARBA00022722"/>
    </source>
</evidence>
<evidence type="ECO:0000256" key="5">
    <source>
        <dbReference type="ARBA" id="ARBA00022839"/>
    </source>
</evidence>
<keyword evidence="2 6" id="KW-0963">Cytoplasm</keyword>
<dbReference type="EMBL" id="CP012333">
    <property type="protein sequence ID" value="AKU98075.1"/>
    <property type="molecule type" value="Genomic_DNA"/>
</dbReference>
<keyword evidence="9" id="KW-1185">Reference proteome</keyword>
<dbReference type="HAMAP" id="MF_00337">
    <property type="entry name" value="Exonuc_7_S"/>
    <property type="match status" value="1"/>
</dbReference>
<dbReference type="Proteomes" id="UP000064967">
    <property type="component" value="Chromosome"/>
</dbReference>
<evidence type="ECO:0000256" key="1">
    <source>
        <dbReference type="ARBA" id="ARBA00009998"/>
    </source>
</evidence>
<dbReference type="RefSeq" id="WP_146649110.1">
    <property type="nucleotide sequence ID" value="NZ_CP012333.1"/>
</dbReference>
<evidence type="ECO:0000256" key="2">
    <source>
        <dbReference type="ARBA" id="ARBA00022490"/>
    </source>
</evidence>
<dbReference type="STRING" id="1391654.AKJ09_04739"/>
<dbReference type="EC" id="3.1.11.6" evidence="6"/>
<comment type="function">
    <text evidence="6">Bidirectionally degrades single-stranded DNA into large acid-insoluble oligonucleotides, which are then degraded further into small acid-soluble oligonucleotides.</text>
</comment>
<dbReference type="Pfam" id="PF02609">
    <property type="entry name" value="Exonuc_VII_S"/>
    <property type="match status" value="1"/>
</dbReference>
<keyword evidence="5 6" id="KW-0269">Exonuclease</keyword>
<dbReference type="GO" id="GO:0006308">
    <property type="term" value="P:DNA catabolic process"/>
    <property type="evidence" value="ECO:0007669"/>
    <property type="project" value="UniProtKB-UniRule"/>
</dbReference>
<name>A0A0K1PX19_9BACT</name>
<feature type="compositionally biased region" description="Basic and acidic residues" evidence="7">
    <location>
        <begin position="81"/>
        <end position="90"/>
    </location>
</feature>
<gene>
    <name evidence="6" type="primary">xseB</name>
    <name evidence="8" type="ORF">AKJ09_04739</name>
</gene>
<keyword evidence="4 6" id="KW-0378">Hydrolase</keyword>
<dbReference type="GO" id="GO:0005829">
    <property type="term" value="C:cytosol"/>
    <property type="evidence" value="ECO:0007669"/>
    <property type="project" value="TreeGrafter"/>
</dbReference>
<comment type="subcellular location">
    <subcellularLocation>
        <location evidence="6">Cytoplasm</location>
    </subcellularLocation>
</comment>
<dbReference type="InterPro" id="IPR037004">
    <property type="entry name" value="Exonuc_VII_ssu_sf"/>
</dbReference>
<dbReference type="KEGG" id="llu:AKJ09_04739"/>
<sequence length="103" mass="11242">MSSPDSKQNPAVASVVSGGGSGGTQGPTFEDAIKRLSEIVQTLERGELPLEESLRLFEEGVRLSRTSQDKLEGAQKRVEELLGLDRDGRPRTTPFDTRGDRED</sequence>
<dbReference type="PANTHER" id="PTHR34137:SF1">
    <property type="entry name" value="EXODEOXYRIBONUCLEASE 7 SMALL SUBUNIT"/>
    <property type="match status" value="1"/>
</dbReference>
<evidence type="ECO:0000313" key="8">
    <source>
        <dbReference type="EMBL" id="AKU98075.1"/>
    </source>
</evidence>